<dbReference type="AlphaFoldDB" id="A0A9D9EKS3"/>
<dbReference type="Proteomes" id="UP000823616">
    <property type="component" value="Unassembled WGS sequence"/>
</dbReference>
<evidence type="ECO:0000256" key="1">
    <source>
        <dbReference type="SAM" id="Phobius"/>
    </source>
</evidence>
<protein>
    <submittedName>
        <fullName evidence="2">Septum formation initiator family protein</fullName>
    </submittedName>
</protein>
<reference evidence="2" key="2">
    <citation type="journal article" date="2021" name="PeerJ">
        <title>Extensive microbial diversity within the chicken gut microbiome revealed by metagenomics and culture.</title>
        <authorList>
            <person name="Gilroy R."/>
            <person name="Ravi A."/>
            <person name="Getino M."/>
            <person name="Pursley I."/>
            <person name="Horton D.L."/>
            <person name="Alikhan N.F."/>
            <person name="Baker D."/>
            <person name="Gharbi K."/>
            <person name="Hall N."/>
            <person name="Watson M."/>
            <person name="Adriaenssens E.M."/>
            <person name="Foster-Nyarko E."/>
            <person name="Jarju S."/>
            <person name="Secka A."/>
            <person name="Antonio M."/>
            <person name="Oren A."/>
            <person name="Chaudhuri R.R."/>
            <person name="La Ragione R."/>
            <person name="Hildebrand F."/>
            <person name="Pallen M.J."/>
        </authorList>
    </citation>
    <scope>NUCLEOTIDE SEQUENCE</scope>
    <source>
        <strain evidence="2">B3-4054</strain>
    </source>
</reference>
<reference evidence="2" key="1">
    <citation type="submission" date="2020-10" db="EMBL/GenBank/DDBJ databases">
        <authorList>
            <person name="Gilroy R."/>
        </authorList>
    </citation>
    <scope>NUCLEOTIDE SEQUENCE</scope>
    <source>
        <strain evidence="2">B3-4054</strain>
    </source>
</reference>
<keyword evidence="1" id="KW-1133">Transmembrane helix</keyword>
<gene>
    <name evidence="2" type="ORF">IAA96_01015</name>
</gene>
<dbReference type="EMBL" id="JADIMS010000012">
    <property type="protein sequence ID" value="MBO8449667.1"/>
    <property type="molecule type" value="Genomic_DNA"/>
</dbReference>
<organism evidence="2 3">
    <name type="scientific">Candidatus Avitreponema avistercoris</name>
    <dbReference type="NCBI Taxonomy" id="2840705"/>
    <lineage>
        <taxon>Bacteria</taxon>
        <taxon>Pseudomonadati</taxon>
        <taxon>Spirochaetota</taxon>
        <taxon>Spirochaetia</taxon>
        <taxon>Spirochaetales</taxon>
        <taxon>Candidatus Avitreponema</taxon>
    </lineage>
</organism>
<name>A0A9D9EKS3_9SPIR</name>
<keyword evidence="1" id="KW-0812">Transmembrane</keyword>
<proteinExistence type="predicted"/>
<dbReference type="Pfam" id="PF04977">
    <property type="entry name" value="DivIC"/>
    <property type="match status" value="1"/>
</dbReference>
<evidence type="ECO:0000313" key="2">
    <source>
        <dbReference type="EMBL" id="MBO8449667.1"/>
    </source>
</evidence>
<comment type="caution">
    <text evidence="2">The sequence shown here is derived from an EMBL/GenBank/DDBJ whole genome shotgun (WGS) entry which is preliminary data.</text>
</comment>
<accession>A0A9D9EKS3</accession>
<keyword evidence="1" id="KW-0472">Membrane</keyword>
<sequence length="143" mass="15832">MKRLRLIFPLFAGVFVYCVFCILLGPRSIWSAAQLSREMDKLLSHLEYLYSVNVDLDARVKNLTADADTIAVYAHELGFVSEGERLIKLAGFSGGVDRKLSAGFPVKVNPPVFLPEWICKVFGLSGAALAFFLLRVHGKRGKA</sequence>
<dbReference type="InterPro" id="IPR007060">
    <property type="entry name" value="FtsL/DivIC"/>
</dbReference>
<evidence type="ECO:0000313" key="3">
    <source>
        <dbReference type="Proteomes" id="UP000823616"/>
    </source>
</evidence>
<feature type="transmembrane region" description="Helical" evidence="1">
    <location>
        <begin position="114"/>
        <end position="134"/>
    </location>
</feature>